<dbReference type="GO" id="GO:0008146">
    <property type="term" value="F:sulfotransferase activity"/>
    <property type="evidence" value="ECO:0007669"/>
    <property type="project" value="InterPro"/>
</dbReference>
<evidence type="ECO:0000256" key="1">
    <source>
        <dbReference type="ARBA" id="ARBA00005771"/>
    </source>
</evidence>
<dbReference type="Gene3D" id="3.40.50.300">
    <property type="entry name" value="P-loop containing nucleotide triphosphate hydrolases"/>
    <property type="match status" value="1"/>
</dbReference>
<feature type="domain" description="Sulfotransferase" evidence="4">
    <location>
        <begin position="71"/>
        <end position="343"/>
    </location>
</feature>
<gene>
    <name evidence="5" type="ORF">J1N35_022834</name>
</gene>
<dbReference type="OrthoDB" id="205623at2759"/>
<sequence>MDKTDMCNSSMVSTSHDVEESWDDEFQQLVQTFPKDKSFTGMNLYFFQGFWCPSIVLKAVISCQKHFQAFDSDIIIATLPKCGTTWLKALTFSTLYRNQFAREKNPLLTCNPHSLVRFIDYDFYFNDTCPDLKNCTLYQPRLFSIHLPYASLPTSIKDSNCKIVYLCRNPMDTLISFWSFFSRLRGEGFEPVSLDEAFEMFCQGINEFGPFFDHVLGYWRASQEKSSKILFLQYEDLKEDINSHLKKLAMFLGVPFTEEEEKQGVVEELAKICSFENMKDLEVNKKGVQTFGYPQETFLGKIKTYEIPREAFFRKAKVGDWSNYLTPSMIERLEKLIQEKLDNSVCNVIRGHPKPCYEFWRGSLGPTLDLRAEGLLWNDSGPMGKSCLGASLELLLM</sequence>
<organism evidence="5 6">
    <name type="scientific">Gossypium stocksii</name>
    <dbReference type="NCBI Taxonomy" id="47602"/>
    <lineage>
        <taxon>Eukaryota</taxon>
        <taxon>Viridiplantae</taxon>
        <taxon>Streptophyta</taxon>
        <taxon>Embryophyta</taxon>
        <taxon>Tracheophyta</taxon>
        <taxon>Spermatophyta</taxon>
        <taxon>Magnoliopsida</taxon>
        <taxon>eudicotyledons</taxon>
        <taxon>Gunneridae</taxon>
        <taxon>Pentapetalae</taxon>
        <taxon>rosids</taxon>
        <taxon>malvids</taxon>
        <taxon>Malvales</taxon>
        <taxon>Malvaceae</taxon>
        <taxon>Malvoideae</taxon>
        <taxon>Gossypium</taxon>
    </lineage>
</organism>
<evidence type="ECO:0000313" key="6">
    <source>
        <dbReference type="Proteomes" id="UP000828251"/>
    </source>
</evidence>
<evidence type="ECO:0000259" key="4">
    <source>
        <dbReference type="Pfam" id="PF00685"/>
    </source>
</evidence>
<dbReference type="SUPFAM" id="SSF52540">
    <property type="entry name" value="P-loop containing nucleoside triphosphate hydrolases"/>
    <property type="match status" value="1"/>
</dbReference>
<comment type="similarity">
    <text evidence="1 3">Belongs to the sulfotransferase 1 family.</text>
</comment>
<dbReference type="Pfam" id="PF00685">
    <property type="entry name" value="Sulfotransfer_1"/>
    <property type="match status" value="1"/>
</dbReference>
<proteinExistence type="inferred from homology"/>
<dbReference type="InterPro" id="IPR027417">
    <property type="entry name" value="P-loop_NTPase"/>
</dbReference>
<reference evidence="5 6" key="1">
    <citation type="journal article" date="2021" name="Plant Biotechnol. J.">
        <title>Multi-omics assisted identification of the key and species-specific regulatory components of drought-tolerant mechanisms in Gossypium stocksii.</title>
        <authorList>
            <person name="Yu D."/>
            <person name="Ke L."/>
            <person name="Zhang D."/>
            <person name="Wu Y."/>
            <person name="Sun Y."/>
            <person name="Mei J."/>
            <person name="Sun J."/>
            <person name="Sun Y."/>
        </authorList>
    </citation>
    <scope>NUCLEOTIDE SEQUENCE [LARGE SCALE GENOMIC DNA]</scope>
    <source>
        <strain evidence="6">cv. E1</strain>
        <tissue evidence="5">Leaf</tissue>
    </source>
</reference>
<keyword evidence="6" id="KW-1185">Reference proteome</keyword>
<dbReference type="Proteomes" id="UP000828251">
    <property type="component" value="Unassembled WGS sequence"/>
</dbReference>
<dbReference type="InterPro" id="IPR000863">
    <property type="entry name" value="Sulfotransferase_dom"/>
</dbReference>
<dbReference type="AlphaFoldDB" id="A0A9D3VHH6"/>
<evidence type="ECO:0000256" key="2">
    <source>
        <dbReference type="ARBA" id="ARBA00022679"/>
    </source>
</evidence>
<dbReference type="PANTHER" id="PTHR11783">
    <property type="entry name" value="SULFOTRANSFERASE SULT"/>
    <property type="match status" value="1"/>
</dbReference>
<dbReference type="EC" id="2.8.2.-" evidence="3"/>
<evidence type="ECO:0000256" key="3">
    <source>
        <dbReference type="RuleBase" id="RU361155"/>
    </source>
</evidence>
<keyword evidence="2 3" id="KW-0808">Transferase</keyword>
<comment type="caution">
    <text evidence="5">The sequence shown here is derived from an EMBL/GenBank/DDBJ whole genome shotgun (WGS) entry which is preliminary data.</text>
</comment>
<evidence type="ECO:0000313" key="5">
    <source>
        <dbReference type="EMBL" id="KAH1083073.1"/>
    </source>
</evidence>
<protein>
    <recommendedName>
        <fullName evidence="3">Sulfotransferase</fullName>
        <ecNumber evidence="3">2.8.2.-</ecNumber>
    </recommendedName>
</protein>
<name>A0A9D3VHH6_9ROSI</name>
<dbReference type="EMBL" id="JAIQCV010000007">
    <property type="protein sequence ID" value="KAH1083073.1"/>
    <property type="molecule type" value="Genomic_DNA"/>
</dbReference>
<accession>A0A9D3VHH6</accession>